<gene>
    <name evidence="2" type="ORF">NDK43_26940</name>
</gene>
<dbReference type="Pfam" id="PF18050">
    <property type="entry name" value="Cyclophil_like2"/>
    <property type="match status" value="1"/>
</dbReference>
<proteinExistence type="predicted"/>
<dbReference type="Proteomes" id="UP001523262">
    <property type="component" value="Unassembled WGS sequence"/>
</dbReference>
<protein>
    <submittedName>
        <fullName evidence="2">Cyclophilin-like fold protein</fullName>
    </submittedName>
</protein>
<evidence type="ECO:0000313" key="2">
    <source>
        <dbReference type="EMBL" id="MCM2535316.1"/>
    </source>
</evidence>
<reference evidence="2 3" key="1">
    <citation type="submission" date="2022-06" db="EMBL/GenBank/DDBJ databases">
        <authorList>
            <person name="Jeon C.O."/>
        </authorList>
    </citation>
    <scope>NUCLEOTIDE SEQUENCE [LARGE SCALE GENOMIC DNA]</scope>
    <source>
        <strain evidence="2 3">KCTC 13943</strain>
    </source>
</reference>
<evidence type="ECO:0000313" key="3">
    <source>
        <dbReference type="Proteomes" id="UP001523262"/>
    </source>
</evidence>
<organism evidence="2 3">
    <name type="scientific">Neobacillus pocheonensis</name>
    <dbReference type="NCBI Taxonomy" id="363869"/>
    <lineage>
        <taxon>Bacteria</taxon>
        <taxon>Bacillati</taxon>
        <taxon>Bacillota</taxon>
        <taxon>Bacilli</taxon>
        <taxon>Bacillales</taxon>
        <taxon>Bacillaceae</taxon>
        <taxon>Neobacillus</taxon>
    </lineage>
</organism>
<dbReference type="EMBL" id="JAMQCR010000002">
    <property type="protein sequence ID" value="MCM2535316.1"/>
    <property type="molecule type" value="Genomic_DNA"/>
</dbReference>
<feature type="domain" description="Cyclophilin-like" evidence="1">
    <location>
        <begin position="1"/>
        <end position="39"/>
    </location>
</feature>
<sequence length="42" mass="4633">MAIFYRDFGFANGLIKLGKIESGIEKLTGMKGNITVTIEKID</sequence>
<dbReference type="InterPro" id="IPR029000">
    <property type="entry name" value="Cyclophilin-like_dom_sf"/>
</dbReference>
<comment type="caution">
    <text evidence="2">The sequence shown here is derived from an EMBL/GenBank/DDBJ whole genome shotgun (WGS) entry which is preliminary data.</text>
</comment>
<dbReference type="InterPro" id="IPR041183">
    <property type="entry name" value="Cyclophilin-like"/>
</dbReference>
<name>A0ABT0WG83_9BACI</name>
<dbReference type="SUPFAM" id="SSF50891">
    <property type="entry name" value="Cyclophilin-like"/>
    <property type="match status" value="1"/>
</dbReference>
<accession>A0ABT0WG83</accession>
<evidence type="ECO:0000259" key="1">
    <source>
        <dbReference type="Pfam" id="PF18050"/>
    </source>
</evidence>
<keyword evidence="3" id="KW-1185">Reference proteome</keyword>